<dbReference type="GO" id="GO:0005634">
    <property type="term" value="C:nucleus"/>
    <property type="evidence" value="ECO:0007669"/>
    <property type="project" value="TreeGrafter"/>
</dbReference>
<sequence length="363" mass="41573">MTAISSDCSMRVNYENNTRLNPRKTRKDEDDEDWKRLSSNKPPLPFLLPRPENKDKNSDSMTSVHLTPSVSQSSETSASSSIRISHSFEKDNQPSSSLHPHPYQKAPLSPSQTKSTPSLTLMKEKDNISTSYIPLFEWPVHSLSSEPQFDPELQFNEPKSKTVFSEMIDMVCRLLQEPASYPKDIYLVFDENEHMKGITFIMQDGTREDYLKFGGSLQYLAPELIDDDSSAYDYEYMEVWSLGVSLFRMLIGKYPFKSDVSSDRELFKRMAMANLDIPKQISEDAKDLIQKMLSPRHSRVSLNSVQSHPWLEEHIPEEETDPPPKNQKGKKVGHLLLQAFRLITQGPYPPPASYYDLAQIKSN</sequence>
<feature type="compositionally biased region" description="Polar residues" evidence="6">
    <location>
        <begin position="1"/>
        <end position="20"/>
    </location>
</feature>
<evidence type="ECO:0000256" key="4">
    <source>
        <dbReference type="ARBA" id="ARBA00022777"/>
    </source>
</evidence>
<dbReference type="Proteomes" id="UP000093000">
    <property type="component" value="Unassembled WGS sequence"/>
</dbReference>
<gene>
    <name evidence="8" type="primary">aurK</name>
    <name evidence="8" type="ORF">A0J61_00905</name>
</gene>
<dbReference type="InParanoid" id="A0A1C7NPI5"/>
<dbReference type="InterPro" id="IPR000719">
    <property type="entry name" value="Prot_kinase_dom"/>
</dbReference>
<protein>
    <submittedName>
        <fullName evidence="8">Aurora kinase</fullName>
    </submittedName>
</protein>
<evidence type="ECO:0000256" key="3">
    <source>
        <dbReference type="ARBA" id="ARBA00022741"/>
    </source>
</evidence>
<dbReference type="GO" id="GO:0004674">
    <property type="term" value="F:protein serine/threonine kinase activity"/>
    <property type="evidence" value="ECO:0007669"/>
    <property type="project" value="UniProtKB-KW"/>
</dbReference>
<feature type="compositionally biased region" description="Polar residues" evidence="6">
    <location>
        <begin position="109"/>
        <end position="118"/>
    </location>
</feature>
<dbReference type="SMART" id="SM00220">
    <property type="entry name" value="S_TKc"/>
    <property type="match status" value="1"/>
</dbReference>
<feature type="compositionally biased region" description="Polar residues" evidence="6">
    <location>
        <begin position="59"/>
        <end position="68"/>
    </location>
</feature>
<dbReference type="InterPro" id="IPR011009">
    <property type="entry name" value="Kinase-like_dom_sf"/>
</dbReference>
<dbReference type="OrthoDB" id="410920at2759"/>
<dbReference type="STRING" id="101091.A0A1C7NPI5"/>
<dbReference type="SUPFAM" id="SSF56112">
    <property type="entry name" value="Protein kinase-like (PK-like)"/>
    <property type="match status" value="1"/>
</dbReference>
<keyword evidence="4 8" id="KW-0418">Kinase</keyword>
<dbReference type="PANTHER" id="PTHR24345">
    <property type="entry name" value="SERINE/THREONINE-PROTEIN KINASE PLK"/>
    <property type="match status" value="1"/>
</dbReference>
<keyword evidence="1" id="KW-0723">Serine/threonine-protein kinase</keyword>
<evidence type="ECO:0000256" key="6">
    <source>
        <dbReference type="SAM" id="MobiDB-lite"/>
    </source>
</evidence>
<feature type="compositionally biased region" description="Low complexity" evidence="6">
    <location>
        <begin position="69"/>
        <end position="85"/>
    </location>
</feature>
<dbReference type="Gene3D" id="1.10.510.10">
    <property type="entry name" value="Transferase(Phosphotransferase) domain 1"/>
    <property type="match status" value="1"/>
</dbReference>
<evidence type="ECO:0000313" key="8">
    <source>
        <dbReference type="EMBL" id="OBZ91027.1"/>
    </source>
</evidence>
<proteinExistence type="predicted"/>
<evidence type="ECO:0000313" key="9">
    <source>
        <dbReference type="Proteomes" id="UP000093000"/>
    </source>
</evidence>
<dbReference type="GO" id="GO:0005524">
    <property type="term" value="F:ATP binding"/>
    <property type="evidence" value="ECO:0007669"/>
    <property type="project" value="UniProtKB-KW"/>
</dbReference>
<feature type="region of interest" description="Disordered" evidence="6">
    <location>
        <begin position="1"/>
        <end position="118"/>
    </location>
</feature>
<dbReference type="AlphaFoldDB" id="A0A1C7NPI5"/>
<keyword evidence="5" id="KW-0067">ATP-binding</keyword>
<accession>A0A1C7NPI5</accession>
<keyword evidence="9" id="KW-1185">Reference proteome</keyword>
<evidence type="ECO:0000259" key="7">
    <source>
        <dbReference type="PROSITE" id="PS50011"/>
    </source>
</evidence>
<keyword evidence="2" id="KW-0808">Transferase</keyword>
<dbReference type="EMBL" id="LUGH01000024">
    <property type="protein sequence ID" value="OBZ91027.1"/>
    <property type="molecule type" value="Genomic_DNA"/>
</dbReference>
<comment type="caution">
    <text evidence="8">The sequence shown here is derived from an EMBL/GenBank/DDBJ whole genome shotgun (WGS) entry which is preliminary data.</text>
</comment>
<reference evidence="8 9" key="1">
    <citation type="submission" date="2016-03" db="EMBL/GenBank/DDBJ databases">
        <title>Choanephora cucurbitarum.</title>
        <authorList>
            <person name="Min B."/>
            <person name="Park H."/>
            <person name="Park J.-H."/>
            <person name="Shin H.-D."/>
            <person name="Choi I.-G."/>
        </authorList>
    </citation>
    <scope>NUCLEOTIDE SEQUENCE [LARGE SCALE GENOMIC DNA]</scope>
    <source>
        <strain evidence="8 9">KUS-F28377</strain>
    </source>
</reference>
<name>A0A1C7NPI5_9FUNG</name>
<dbReference type="Pfam" id="PF00069">
    <property type="entry name" value="Pkinase"/>
    <property type="match status" value="1"/>
</dbReference>
<dbReference type="PROSITE" id="PS50011">
    <property type="entry name" value="PROTEIN_KINASE_DOM"/>
    <property type="match status" value="1"/>
</dbReference>
<keyword evidence="3" id="KW-0547">Nucleotide-binding</keyword>
<organism evidence="8 9">
    <name type="scientific">Choanephora cucurbitarum</name>
    <dbReference type="NCBI Taxonomy" id="101091"/>
    <lineage>
        <taxon>Eukaryota</taxon>
        <taxon>Fungi</taxon>
        <taxon>Fungi incertae sedis</taxon>
        <taxon>Mucoromycota</taxon>
        <taxon>Mucoromycotina</taxon>
        <taxon>Mucoromycetes</taxon>
        <taxon>Mucorales</taxon>
        <taxon>Mucorineae</taxon>
        <taxon>Choanephoraceae</taxon>
        <taxon>Choanephoroideae</taxon>
        <taxon>Choanephora</taxon>
    </lineage>
</organism>
<evidence type="ECO:0000256" key="1">
    <source>
        <dbReference type="ARBA" id="ARBA00022527"/>
    </source>
</evidence>
<evidence type="ECO:0000256" key="2">
    <source>
        <dbReference type="ARBA" id="ARBA00022679"/>
    </source>
</evidence>
<feature type="domain" description="Protein kinase" evidence="7">
    <location>
        <begin position="1"/>
        <end position="311"/>
    </location>
</feature>
<evidence type="ECO:0000256" key="5">
    <source>
        <dbReference type="ARBA" id="ARBA00022840"/>
    </source>
</evidence>
<dbReference type="PANTHER" id="PTHR24345:SF0">
    <property type="entry name" value="CELL CYCLE SERINE_THREONINE-PROTEIN KINASE CDC5_MSD2"/>
    <property type="match status" value="1"/>
</dbReference>